<name>A0A0P1AVF3_PLAHL</name>
<protein>
    <submittedName>
        <fullName evidence="2">Uncharacterized protein</fullName>
    </submittedName>
</protein>
<sequence>MKTLKDPEKSKPMDLAAHLAYHKREDAGLSKDFKEPEMRQSDFEVEVHEQDVANGYDHKKFEIAKLSGVTKKYDTTKKNQQRGEAFEQQRE</sequence>
<evidence type="ECO:0000313" key="2">
    <source>
        <dbReference type="EMBL" id="CEG45309.1"/>
    </source>
</evidence>
<accession>A0A0P1AVF3</accession>
<dbReference type="RefSeq" id="XP_024581678.1">
    <property type="nucleotide sequence ID" value="XM_024716040.1"/>
</dbReference>
<feature type="region of interest" description="Disordered" evidence="1">
    <location>
        <begin position="71"/>
        <end position="91"/>
    </location>
</feature>
<dbReference type="AlphaFoldDB" id="A0A0P1AVF3"/>
<keyword evidence="3" id="KW-1185">Reference proteome</keyword>
<organism evidence="2 3">
    <name type="scientific">Plasmopara halstedii</name>
    <name type="common">Downy mildew of sunflower</name>
    <dbReference type="NCBI Taxonomy" id="4781"/>
    <lineage>
        <taxon>Eukaryota</taxon>
        <taxon>Sar</taxon>
        <taxon>Stramenopiles</taxon>
        <taxon>Oomycota</taxon>
        <taxon>Peronosporomycetes</taxon>
        <taxon>Peronosporales</taxon>
        <taxon>Peronosporaceae</taxon>
        <taxon>Plasmopara</taxon>
    </lineage>
</organism>
<reference evidence="3" key="1">
    <citation type="submission" date="2014-09" db="EMBL/GenBank/DDBJ databases">
        <authorList>
            <person name="Sharma Rahul"/>
            <person name="Thines Marco"/>
        </authorList>
    </citation>
    <scope>NUCLEOTIDE SEQUENCE [LARGE SCALE GENOMIC DNA]</scope>
</reference>
<proteinExistence type="predicted"/>
<evidence type="ECO:0000313" key="3">
    <source>
        <dbReference type="Proteomes" id="UP000054928"/>
    </source>
</evidence>
<dbReference type="GeneID" id="36396670"/>
<dbReference type="EMBL" id="CCYD01001572">
    <property type="protein sequence ID" value="CEG45309.1"/>
    <property type="molecule type" value="Genomic_DNA"/>
</dbReference>
<evidence type="ECO:0000256" key="1">
    <source>
        <dbReference type="SAM" id="MobiDB-lite"/>
    </source>
</evidence>
<dbReference type="Proteomes" id="UP000054928">
    <property type="component" value="Unassembled WGS sequence"/>
</dbReference>